<dbReference type="Pfam" id="PF00847">
    <property type="entry name" value="AP2"/>
    <property type="match status" value="1"/>
</dbReference>
<keyword evidence="5" id="KW-0804">Transcription</keyword>
<dbReference type="InterPro" id="IPR016177">
    <property type="entry name" value="DNA-bd_dom_sf"/>
</dbReference>
<accession>A0A8T0HGQ4</accession>
<dbReference type="PROSITE" id="PS51032">
    <property type="entry name" value="AP2_ERF"/>
    <property type="match status" value="1"/>
</dbReference>
<sequence length="283" mass="31337">MATVAWNKSRRLSTDQSSPRAAGRKTKNAFFGSTSPTSSSSPSPPRRRDALRNLVINAVRPPRTEAGTEYRGVRYREELNKYVTEIRPARSSKKIWLGTYDTAEEAARAFDIGNLCCKKNLPLNFPDSPRMLKRISSQLSPDEARSAIAKLAKEVARVVINSTSDGETIKRKEVDRAAALKAHELVQIKAEEPLPKPEFQALHLESATSVVTYTEQLNENILEFYEEEIATPMALTEGGSGGHSCSFDLSQVFLNDDLAGIPCLGMDFGTIQDSNGEIYYYAK</sequence>
<comment type="subcellular location">
    <subcellularLocation>
        <location evidence="1">Nucleus</location>
    </subcellularLocation>
</comment>
<evidence type="ECO:0000259" key="9">
    <source>
        <dbReference type="PROSITE" id="PS51032"/>
    </source>
</evidence>
<dbReference type="PANTHER" id="PTHR31839:SF2">
    <property type="entry name" value="DEHYDRATION-RESPONSIVE ELEMENT-BINDING PROTEIN 1D"/>
    <property type="match status" value="1"/>
</dbReference>
<organism evidence="10 11">
    <name type="scientific">Ceratodon purpureus</name>
    <name type="common">Fire moss</name>
    <name type="synonym">Dicranum purpureum</name>
    <dbReference type="NCBI Taxonomy" id="3225"/>
    <lineage>
        <taxon>Eukaryota</taxon>
        <taxon>Viridiplantae</taxon>
        <taxon>Streptophyta</taxon>
        <taxon>Embryophyta</taxon>
        <taxon>Bryophyta</taxon>
        <taxon>Bryophytina</taxon>
        <taxon>Bryopsida</taxon>
        <taxon>Dicranidae</taxon>
        <taxon>Pseudoditrichales</taxon>
        <taxon>Ditrichaceae</taxon>
        <taxon>Ceratodon</taxon>
    </lineage>
</organism>
<keyword evidence="3" id="KW-0238">DNA-binding</keyword>
<dbReference type="InterPro" id="IPR001471">
    <property type="entry name" value="AP2/ERF_dom"/>
</dbReference>
<feature type="domain" description="AP2/ERF" evidence="9">
    <location>
        <begin position="69"/>
        <end position="129"/>
    </location>
</feature>
<dbReference type="SMART" id="SM00380">
    <property type="entry name" value="AP2"/>
    <property type="match status" value="1"/>
</dbReference>
<dbReference type="GO" id="GO:0003700">
    <property type="term" value="F:DNA-binding transcription factor activity"/>
    <property type="evidence" value="ECO:0007669"/>
    <property type="project" value="InterPro"/>
</dbReference>
<evidence type="ECO:0000256" key="1">
    <source>
        <dbReference type="ARBA" id="ARBA00004123"/>
    </source>
</evidence>
<dbReference type="OrthoDB" id="10450119at2759"/>
<evidence type="ECO:0000256" key="2">
    <source>
        <dbReference type="ARBA" id="ARBA00023015"/>
    </source>
</evidence>
<dbReference type="CDD" id="cd00018">
    <property type="entry name" value="AP2"/>
    <property type="match status" value="1"/>
</dbReference>
<keyword evidence="11" id="KW-1185">Reference proteome</keyword>
<evidence type="ECO:0000256" key="6">
    <source>
        <dbReference type="ARBA" id="ARBA00023242"/>
    </source>
</evidence>
<dbReference type="GO" id="GO:0003677">
    <property type="term" value="F:DNA binding"/>
    <property type="evidence" value="ECO:0007669"/>
    <property type="project" value="UniProtKB-KW"/>
</dbReference>
<keyword evidence="6" id="KW-0539">Nucleus</keyword>
<dbReference type="PANTHER" id="PTHR31839">
    <property type="entry name" value="DEHYDRATION-RESPONSIVE ELEMENT-BINDING PROTEIN 1D"/>
    <property type="match status" value="1"/>
</dbReference>
<evidence type="ECO:0000256" key="8">
    <source>
        <dbReference type="SAM" id="MobiDB-lite"/>
    </source>
</evidence>
<dbReference type="Gene3D" id="3.30.730.10">
    <property type="entry name" value="AP2/ERF domain"/>
    <property type="match status" value="1"/>
</dbReference>
<keyword evidence="4" id="KW-0010">Activator</keyword>
<evidence type="ECO:0000313" key="10">
    <source>
        <dbReference type="EMBL" id="KAG0568222.1"/>
    </source>
</evidence>
<evidence type="ECO:0000256" key="4">
    <source>
        <dbReference type="ARBA" id="ARBA00023159"/>
    </source>
</evidence>
<evidence type="ECO:0000256" key="3">
    <source>
        <dbReference type="ARBA" id="ARBA00023125"/>
    </source>
</evidence>
<dbReference type="EMBL" id="CM026427">
    <property type="protein sequence ID" value="KAG0568222.1"/>
    <property type="molecule type" value="Genomic_DNA"/>
</dbReference>
<proteinExistence type="inferred from homology"/>
<comment type="caution">
    <text evidence="10">The sequence shown here is derived from an EMBL/GenBank/DDBJ whole genome shotgun (WGS) entry which is preliminary data.</text>
</comment>
<dbReference type="Proteomes" id="UP000822688">
    <property type="component" value="Chromosome 6"/>
</dbReference>
<dbReference type="InterPro" id="IPR036955">
    <property type="entry name" value="AP2/ERF_dom_sf"/>
</dbReference>
<name>A0A8T0HGQ4_CERPU</name>
<evidence type="ECO:0000256" key="5">
    <source>
        <dbReference type="ARBA" id="ARBA00023163"/>
    </source>
</evidence>
<keyword evidence="2" id="KW-0805">Transcription regulation</keyword>
<dbReference type="GO" id="GO:0005634">
    <property type="term" value="C:nucleus"/>
    <property type="evidence" value="ECO:0007669"/>
    <property type="project" value="UniProtKB-SubCell"/>
</dbReference>
<dbReference type="SUPFAM" id="SSF54171">
    <property type="entry name" value="DNA-binding domain"/>
    <property type="match status" value="1"/>
</dbReference>
<feature type="region of interest" description="Disordered" evidence="8">
    <location>
        <begin position="1"/>
        <end position="48"/>
    </location>
</feature>
<dbReference type="AlphaFoldDB" id="A0A8T0HGQ4"/>
<dbReference type="InterPro" id="IPR045277">
    <property type="entry name" value="DRE1A-I"/>
</dbReference>
<gene>
    <name evidence="10" type="ORF">KC19_6G003800</name>
</gene>
<comment type="similarity">
    <text evidence="7">Belongs to the AP2/ERF transcription factor family. ERF subfamily.</text>
</comment>
<protein>
    <recommendedName>
        <fullName evidence="9">AP2/ERF domain-containing protein</fullName>
    </recommendedName>
</protein>
<dbReference type="PRINTS" id="PR00367">
    <property type="entry name" value="ETHRSPELEMNT"/>
</dbReference>
<evidence type="ECO:0000256" key="7">
    <source>
        <dbReference type="ARBA" id="ARBA00024343"/>
    </source>
</evidence>
<reference evidence="10 11" key="1">
    <citation type="submission" date="2020-06" db="EMBL/GenBank/DDBJ databases">
        <title>WGS assembly of Ceratodon purpureus strain R40.</title>
        <authorList>
            <person name="Carey S.B."/>
            <person name="Jenkins J."/>
            <person name="Shu S."/>
            <person name="Lovell J.T."/>
            <person name="Sreedasyam A."/>
            <person name="Maumus F."/>
            <person name="Tiley G.P."/>
            <person name="Fernandez-Pozo N."/>
            <person name="Barry K."/>
            <person name="Chen C."/>
            <person name="Wang M."/>
            <person name="Lipzen A."/>
            <person name="Daum C."/>
            <person name="Saski C.A."/>
            <person name="Payton A.C."/>
            <person name="Mcbreen J.C."/>
            <person name="Conrad R.E."/>
            <person name="Kollar L.M."/>
            <person name="Olsson S."/>
            <person name="Huttunen S."/>
            <person name="Landis J.B."/>
            <person name="Wickett N.J."/>
            <person name="Johnson M.G."/>
            <person name="Rensing S.A."/>
            <person name="Grimwood J."/>
            <person name="Schmutz J."/>
            <person name="Mcdaniel S.F."/>
        </authorList>
    </citation>
    <scope>NUCLEOTIDE SEQUENCE [LARGE SCALE GENOMIC DNA]</scope>
    <source>
        <strain evidence="10 11">R40</strain>
    </source>
</reference>
<evidence type="ECO:0000313" key="11">
    <source>
        <dbReference type="Proteomes" id="UP000822688"/>
    </source>
</evidence>